<protein>
    <submittedName>
        <fullName evidence="2">GNAT family N-acetyltransferase</fullName>
    </submittedName>
</protein>
<dbReference type="InterPro" id="IPR050276">
    <property type="entry name" value="MshD_Acetyltransferase"/>
</dbReference>
<organism evidence="2 3">
    <name type="scientific">Paenibacillus mangrovi</name>
    <dbReference type="NCBI Taxonomy" id="2931978"/>
    <lineage>
        <taxon>Bacteria</taxon>
        <taxon>Bacillati</taxon>
        <taxon>Bacillota</taxon>
        <taxon>Bacilli</taxon>
        <taxon>Bacillales</taxon>
        <taxon>Paenibacillaceae</taxon>
        <taxon>Paenibacillus</taxon>
    </lineage>
</organism>
<dbReference type="SUPFAM" id="SSF55729">
    <property type="entry name" value="Acyl-CoA N-acyltransferases (Nat)"/>
    <property type="match status" value="1"/>
</dbReference>
<dbReference type="PANTHER" id="PTHR43617:SF34">
    <property type="entry name" value="PUTATIVE-RELATED"/>
    <property type="match status" value="1"/>
</dbReference>
<keyword evidence="3" id="KW-1185">Reference proteome</keyword>
<dbReference type="Gene3D" id="3.40.630.30">
    <property type="match status" value="1"/>
</dbReference>
<dbReference type="RefSeq" id="WP_244721027.1">
    <property type="nucleotide sequence ID" value="NZ_JALIRP010000002.1"/>
</dbReference>
<dbReference type="PROSITE" id="PS51186">
    <property type="entry name" value="GNAT"/>
    <property type="match status" value="1"/>
</dbReference>
<dbReference type="GO" id="GO:0016747">
    <property type="term" value="F:acyltransferase activity, transferring groups other than amino-acyl groups"/>
    <property type="evidence" value="ECO:0007669"/>
    <property type="project" value="InterPro"/>
</dbReference>
<evidence type="ECO:0000313" key="3">
    <source>
        <dbReference type="Proteomes" id="UP001139347"/>
    </source>
</evidence>
<name>A0A9X2B1M4_9BACL</name>
<dbReference type="AlphaFoldDB" id="A0A9X2B1M4"/>
<proteinExistence type="predicted"/>
<dbReference type="PANTHER" id="PTHR43617">
    <property type="entry name" value="L-AMINO ACID N-ACETYLTRANSFERASE"/>
    <property type="match status" value="1"/>
</dbReference>
<dbReference type="EMBL" id="JALIRP010000002">
    <property type="protein sequence ID" value="MCJ8011025.1"/>
    <property type="molecule type" value="Genomic_DNA"/>
</dbReference>
<evidence type="ECO:0000259" key="1">
    <source>
        <dbReference type="PROSITE" id="PS51186"/>
    </source>
</evidence>
<dbReference type="Proteomes" id="UP001139347">
    <property type="component" value="Unassembled WGS sequence"/>
</dbReference>
<comment type="caution">
    <text evidence="2">The sequence shown here is derived from an EMBL/GenBank/DDBJ whole genome shotgun (WGS) entry which is preliminary data.</text>
</comment>
<gene>
    <name evidence="2" type="ORF">MUG84_04615</name>
</gene>
<dbReference type="Pfam" id="PF00583">
    <property type="entry name" value="Acetyltransf_1"/>
    <property type="match status" value="1"/>
</dbReference>
<dbReference type="InterPro" id="IPR016181">
    <property type="entry name" value="Acyl_CoA_acyltransferase"/>
</dbReference>
<reference evidence="2" key="1">
    <citation type="submission" date="2022-04" db="EMBL/GenBank/DDBJ databases">
        <title>Paenibacillus mangrovi sp. nov., a novel endophytic bacterium isolated from bark of Kandelia candel.</title>
        <authorList>
            <person name="Tuo L."/>
        </authorList>
    </citation>
    <scope>NUCLEOTIDE SEQUENCE</scope>
    <source>
        <strain evidence="2">KQZ6P-2</strain>
    </source>
</reference>
<dbReference type="InterPro" id="IPR000182">
    <property type="entry name" value="GNAT_dom"/>
</dbReference>
<dbReference type="CDD" id="cd04301">
    <property type="entry name" value="NAT_SF"/>
    <property type="match status" value="1"/>
</dbReference>
<evidence type="ECO:0000313" key="2">
    <source>
        <dbReference type="EMBL" id="MCJ8011025.1"/>
    </source>
</evidence>
<accession>A0A9X2B1M4</accession>
<sequence length="147" mass="16813">MEIRKPNIVELENILKLSPQALFEGTLGGVRPTDEKMKQLVEPLLGKGCYYLIATEEDELMGWILIGSSKDQFTDEIIGFIYELYVLQDFRGKGISKHLMKNAIEHLESEGYSEIRLGVFAENHAVQLYKQMGFSERNITMSLLVNR</sequence>
<feature type="domain" description="N-acetyltransferase" evidence="1">
    <location>
        <begin position="1"/>
        <end position="147"/>
    </location>
</feature>